<dbReference type="Proteomes" id="UP001060170">
    <property type="component" value="Chromosome 1"/>
</dbReference>
<protein>
    <submittedName>
        <fullName evidence="1">Uncharacterized protein</fullName>
    </submittedName>
</protein>
<reference evidence="2" key="1">
    <citation type="journal article" date="2018" name="BMC Genomics">
        <title>Genomic insights into host adaptation between the wheat stripe rust pathogen (Puccinia striiformis f. sp. tritici) and the barley stripe rust pathogen (Puccinia striiformis f. sp. hordei).</title>
        <authorList>
            <person name="Xia C."/>
            <person name="Wang M."/>
            <person name="Yin C."/>
            <person name="Cornejo O.E."/>
            <person name="Hulbert S.H."/>
            <person name="Chen X."/>
        </authorList>
    </citation>
    <scope>NUCLEOTIDE SEQUENCE [LARGE SCALE GENOMIC DNA]</scope>
    <source>
        <strain evidence="2">93-210</strain>
    </source>
</reference>
<name>A0ACC0EWK0_9BASI</name>
<proteinExistence type="predicted"/>
<gene>
    <name evidence="1" type="ORF">MJO28_000132</name>
</gene>
<reference evidence="2" key="2">
    <citation type="journal article" date="2018" name="Mol. Plant Microbe Interact.">
        <title>Genome sequence resources for the wheat stripe rust pathogen (Puccinia striiformis f. sp. tritici) and the barley stripe rust pathogen (Puccinia striiformis f. sp. hordei).</title>
        <authorList>
            <person name="Xia C."/>
            <person name="Wang M."/>
            <person name="Yin C."/>
            <person name="Cornejo O.E."/>
            <person name="Hulbert S.H."/>
            <person name="Chen X."/>
        </authorList>
    </citation>
    <scope>NUCLEOTIDE SEQUENCE [LARGE SCALE GENOMIC DNA]</scope>
    <source>
        <strain evidence="2">93-210</strain>
    </source>
</reference>
<organism evidence="1 2">
    <name type="scientific">Puccinia striiformis f. sp. tritici</name>
    <dbReference type="NCBI Taxonomy" id="168172"/>
    <lineage>
        <taxon>Eukaryota</taxon>
        <taxon>Fungi</taxon>
        <taxon>Dikarya</taxon>
        <taxon>Basidiomycota</taxon>
        <taxon>Pucciniomycotina</taxon>
        <taxon>Pucciniomycetes</taxon>
        <taxon>Pucciniales</taxon>
        <taxon>Pucciniaceae</taxon>
        <taxon>Puccinia</taxon>
    </lineage>
</organism>
<evidence type="ECO:0000313" key="2">
    <source>
        <dbReference type="Proteomes" id="UP001060170"/>
    </source>
</evidence>
<evidence type="ECO:0000313" key="1">
    <source>
        <dbReference type="EMBL" id="KAI7962038.1"/>
    </source>
</evidence>
<accession>A0ACC0EWK0</accession>
<keyword evidence="2" id="KW-1185">Reference proteome</keyword>
<comment type="caution">
    <text evidence="1">The sequence shown here is derived from an EMBL/GenBank/DDBJ whole genome shotgun (WGS) entry which is preliminary data.</text>
</comment>
<dbReference type="EMBL" id="CM045865">
    <property type="protein sequence ID" value="KAI7962038.1"/>
    <property type="molecule type" value="Genomic_DNA"/>
</dbReference>
<reference evidence="1 2" key="3">
    <citation type="journal article" date="2022" name="Microbiol. Spectr.">
        <title>Folding features and dynamics of 3D genome architecture in plant fungal pathogens.</title>
        <authorList>
            <person name="Xia C."/>
        </authorList>
    </citation>
    <scope>NUCLEOTIDE SEQUENCE [LARGE SCALE GENOMIC DNA]</scope>
    <source>
        <strain evidence="1 2">93-210</strain>
    </source>
</reference>
<sequence length="72" mass="8068">MSSQPPPHLDTDDQAQRQLIAERVLKRVRLSKLIAPDSPVLLIFTFFAKEWFARPSSVTGGRECGGPSTRPY</sequence>